<dbReference type="PANTHER" id="PTHR22836">
    <property type="entry name" value="WD40 REPEAT PROTEIN"/>
    <property type="match status" value="1"/>
</dbReference>
<keyword evidence="10" id="KW-1185">Reference proteome</keyword>
<dbReference type="FunFam" id="2.130.10.10:FF:000069">
    <property type="entry name" value="WD repeat domain 33"/>
    <property type="match status" value="1"/>
</dbReference>
<dbReference type="OrthoDB" id="16717at2759"/>
<evidence type="ECO:0000256" key="1">
    <source>
        <dbReference type="ARBA" id="ARBA00004123"/>
    </source>
</evidence>
<reference evidence="9 10" key="1">
    <citation type="submission" date="2016-07" db="EMBL/GenBank/DDBJ databases">
        <title>Pervasive Adenine N6-methylation of Active Genes in Fungi.</title>
        <authorList>
            <consortium name="DOE Joint Genome Institute"/>
            <person name="Mondo S.J."/>
            <person name="Dannebaum R.O."/>
            <person name="Kuo R.C."/>
            <person name="Labutti K."/>
            <person name="Haridas S."/>
            <person name="Kuo A."/>
            <person name="Salamov A."/>
            <person name="Ahrendt S.R."/>
            <person name="Lipzen A."/>
            <person name="Sullivan W."/>
            <person name="Andreopoulos W.B."/>
            <person name="Clum A."/>
            <person name="Lindquist E."/>
            <person name="Daum C."/>
            <person name="Ramamoorthy G.K."/>
            <person name="Gryganskyi A."/>
            <person name="Culley D."/>
            <person name="Magnuson J.K."/>
            <person name="James T.Y."/>
            <person name="O'Malley M.A."/>
            <person name="Stajich J.E."/>
            <person name="Spatafora J.W."/>
            <person name="Visel A."/>
            <person name="Grigoriev I.V."/>
        </authorList>
    </citation>
    <scope>NUCLEOTIDE SEQUENCE [LARGE SCALE GENOMIC DNA]</scope>
    <source>
        <strain evidence="9 10">JEL800</strain>
    </source>
</reference>
<dbReference type="Gene3D" id="2.130.10.10">
    <property type="entry name" value="YVTN repeat-like/Quinoprotein amine dehydrogenase"/>
    <property type="match status" value="3"/>
</dbReference>
<evidence type="ECO:0000256" key="4">
    <source>
        <dbReference type="ARBA" id="ARBA00022737"/>
    </source>
</evidence>
<evidence type="ECO:0000256" key="8">
    <source>
        <dbReference type="PROSITE-ProRule" id="PRU00221"/>
    </source>
</evidence>
<evidence type="ECO:0000313" key="9">
    <source>
        <dbReference type="EMBL" id="ORY44797.1"/>
    </source>
</evidence>
<evidence type="ECO:0000256" key="7">
    <source>
        <dbReference type="ARBA" id="ARBA00026154"/>
    </source>
</evidence>
<protein>
    <recommendedName>
        <fullName evidence="7">Polyadenylation factor subunit 2</fullName>
    </recommendedName>
</protein>
<dbReference type="PROSITE" id="PS50294">
    <property type="entry name" value="WD_REPEATS_REGION"/>
    <property type="match status" value="5"/>
</dbReference>
<dbReference type="InterPro" id="IPR015943">
    <property type="entry name" value="WD40/YVTN_repeat-like_dom_sf"/>
</dbReference>
<evidence type="ECO:0000313" key="10">
    <source>
        <dbReference type="Proteomes" id="UP000193642"/>
    </source>
</evidence>
<dbReference type="InterPro" id="IPR001680">
    <property type="entry name" value="WD40_rpt"/>
</dbReference>
<sequence>MPPAFATRCNPAVQIATKFVHTSINKIRCPINVLKWTPEGRRLITGASSGEFTLWNGLAFNFETIHQAHDRAVRSMAWSHNDTWLLSGDDAGKIKYWQSNMSSLKEFQAHKESVRELTFSPTDTRFASCSDDGTIKIWVFGEDREERTLTGHGWDVKCVDWHPSKALLASGSKDHLVKLWDPKSGNELSTLYGHKNSILALKWNQNGNWLVTASRDQLLRVYDIRTMKELQAFRGHKKEVSTVAWHPFNETLFVSGGSDGAICYWDVGTEFSVGGMEQAHESTVFSLDFHPCGHLLASASNDHTTRFWARNRPGDVMHDRFSQTRKDEEFMGIKEVTIASNSKL</sequence>
<feature type="repeat" description="WD" evidence="8">
    <location>
        <begin position="149"/>
        <end position="190"/>
    </location>
</feature>
<comment type="subcellular location">
    <subcellularLocation>
        <location evidence="1">Nucleus</location>
    </subcellularLocation>
</comment>
<evidence type="ECO:0000256" key="2">
    <source>
        <dbReference type="ARBA" id="ARBA00022574"/>
    </source>
</evidence>
<dbReference type="GO" id="GO:0000785">
    <property type="term" value="C:chromatin"/>
    <property type="evidence" value="ECO:0007669"/>
    <property type="project" value="EnsemblFungi"/>
</dbReference>
<feature type="repeat" description="WD" evidence="8">
    <location>
        <begin position="191"/>
        <end position="232"/>
    </location>
</feature>
<dbReference type="PROSITE" id="PS50082">
    <property type="entry name" value="WD_REPEATS_2"/>
    <property type="match status" value="6"/>
</dbReference>
<dbReference type="GO" id="GO:0180010">
    <property type="term" value="P:co-transcriptional mRNA 3'-end processing, cleavage and polyadenylation pathway"/>
    <property type="evidence" value="ECO:0007669"/>
    <property type="project" value="EnsemblFungi"/>
</dbReference>
<organism evidence="9 10">
    <name type="scientific">Rhizoclosmatium globosum</name>
    <dbReference type="NCBI Taxonomy" id="329046"/>
    <lineage>
        <taxon>Eukaryota</taxon>
        <taxon>Fungi</taxon>
        <taxon>Fungi incertae sedis</taxon>
        <taxon>Chytridiomycota</taxon>
        <taxon>Chytridiomycota incertae sedis</taxon>
        <taxon>Chytridiomycetes</taxon>
        <taxon>Chytridiales</taxon>
        <taxon>Chytriomycetaceae</taxon>
        <taxon>Rhizoclosmatium</taxon>
    </lineage>
</organism>
<dbReference type="SUPFAM" id="SSF50978">
    <property type="entry name" value="WD40 repeat-like"/>
    <property type="match status" value="1"/>
</dbReference>
<dbReference type="Proteomes" id="UP000193642">
    <property type="component" value="Unassembled WGS sequence"/>
</dbReference>
<evidence type="ECO:0000256" key="6">
    <source>
        <dbReference type="ARBA" id="ARBA00025498"/>
    </source>
</evidence>
<dbReference type="AlphaFoldDB" id="A0A1Y2CD19"/>
<feature type="repeat" description="WD" evidence="8">
    <location>
        <begin position="107"/>
        <end position="148"/>
    </location>
</feature>
<dbReference type="InterPro" id="IPR036322">
    <property type="entry name" value="WD40_repeat_dom_sf"/>
</dbReference>
<dbReference type="FunFam" id="2.130.10.10:FF:000085">
    <property type="entry name" value="WD repeat domain 33"/>
    <property type="match status" value="1"/>
</dbReference>
<dbReference type="EMBL" id="MCGO01000021">
    <property type="protein sequence ID" value="ORY44797.1"/>
    <property type="molecule type" value="Genomic_DNA"/>
</dbReference>
<evidence type="ECO:0000256" key="3">
    <source>
        <dbReference type="ARBA" id="ARBA00022664"/>
    </source>
</evidence>
<dbReference type="SMART" id="SM00320">
    <property type="entry name" value="WD40"/>
    <property type="match status" value="7"/>
</dbReference>
<keyword evidence="2 8" id="KW-0853">WD repeat</keyword>
<comment type="function">
    <text evidence="6">Required for 3'-end cleavage and polyadenylation of pre-mRNAs. Also involved in chromosome segregation where it has a role in chromosome attachment to the mitotic spindle.</text>
</comment>
<keyword evidence="4" id="KW-0677">Repeat</keyword>
<dbReference type="CDD" id="cd00200">
    <property type="entry name" value="WD40"/>
    <property type="match status" value="1"/>
</dbReference>
<keyword evidence="5" id="KW-0539">Nucleus</keyword>
<dbReference type="Pfam" id="PF00400">
    <property type="entry name" value="WD40"/>
    <property type="match status" value="6"/>
</dbReference>
<accession>A0A1Y2CD19</accession>
<dbReference type="GO" id="GO:0005847">
    <property type="term" value="C:mRNA cleavage and polyadenylation specificity factor complex"/>
    <property type="evidence" value="ECO:0007669"/>
    <property type="project" value="EnsemblFungi"/>
</dbReference>
<name>A0A1Y2CD19_9FUNG</name>
<comment type="caution">
    <text evidence="9">The sequence shown here is derived from an EMBL/GenBank/DDBJ whole genome shotgun (WGS) entry which is preliminary data.</text>
</comment>
<feature type="repeat" description="WD" evidence="8">
    <location>
        <begin position="233"/>
        <end position="267"/>
    </location>
</feature>
<dbReference type="PANTHER" id="PTHR22836:SF0">
    <property type="entry name" value="PRE-MRNA 3' END PROCESSING PROTEIN WDR33"/>
    <property type="match status" value="1"/>
</dbReference>
<keyword evidence="3" id="KW-0507">mRNA processing</keyword>
<evidence type="ECO:0000256" key="5">
    <source>
        <dbReference type="ARBA" id="ARBA00023242"/>
    </source>
</evidence>
<dbReference type="InterPro" id="IPR020472">
    <property type="entry name" value="WD40_PAC1"/>
</dbReference>
<feature type="repeat" description="WD" evidence="8">
    <location>
        <begin position="66"/>
        <end position="98"/>
    </location>
</feature>
<dbReference type="PRINTS" id="PR00320">
    <property type="entry name" value="GPROTEINBRPT"/>
</dbReference>
<gene>
    <name evidence="9" type="ORF">BCR33DRAFT_659537</name>
</gene>
<dbReference type="STRING" id="329046.A0A1Y2CD19"/>
<feature type="repeat" description="WD" evidence="8">
    <location>
        <begin position="277"/>
        <end position="308"/>
    </location>
</feature>
<proteinExistence type="predicted"/>
<dbReference type="InterPro" id="IPR045245">
    <property type="entry name" value="Pfs2-like"/>
</dbReference>